<sequence>MDTPPHLLSSSMAPHYPQQDDHVFISRDTNFALHGSEIDENIEGVRLKILWK</sequence>
<proteinExistence type="predicted"/>
<dbReference type="AlphaFoldDB" id="A0A7J8ZNW6"/>
<feature type="non-terminal residue" evidence="1">
    <location>
        <position position="52"/>
    </location>
</feature>
<protein>
    <submittedName>
        <fullName evidence="1">Uncharacterized protein</fullName>
    </submittedName>
</protein>
<name>A0A7J8ZNW6_9ROSI</name>
<evidence type="ECO:0000313" key="1">
    <source>
        <dbReference type="EMBL" id="MBA0713523.1"/>
    </source>
</evidence>
<keyword evidence="2" id="KW-1185">Reference proteome</keyword>
<organism evidence="1 2">
    <name type="scientific">Gossypium laxum</name>
    <dbReference type="NCBI Taxonomy" id="34288"/>
    <lineage>
        <taxon>Eukaryota</taxon>
        <taxon>Viridiplantae</taxon>
        <taxon>Streptophyta</taxon>
        <taxon>Embryophyta</taxon>
        <taxon>Tracheophyta</taxon>
        <taxon>Spermatophyta</taxon>
        <taxon>Magnoliopsida</taxon>
        <taxon>eudicotyledons</taxon>
        <taxon>Gunneridae</taxon>
        <taxon>Pentapetalae</taxon>
        <taxon>rosids</taxon>
        <taxon>malvids</taxon>
        <taxon>Malvales</taxon>
        <taxon>Malvaceae</taxon>
        <taxon>Malvoideae</taxon>
        <taxon>Gossypium</taxon>
    </lineage>
</organism>
<gene>
    <name evidence="1" type="ORF">Golax_012553</name>
</gene>
<dbReference type="Proteomes" id="UP000593574">
    <property type="component" value="Unassembled WGS sequence"/>
</dbReference>
<evidence type="ECO:0000313" key="2">
    <source>
        <dbReference type="Proteomes" id="UP000593574"/>
    </source>
</evidence>
<reference evidence="1 2" key="1">
    <citation type="journal article" date="2019" name="Genome Biol. Evol.">
        <title>Insights into the evolution of the New World diploid cottons (Gossypium, subgenus Houzingenia) based on genome sequencing.</title>
        <authorList>
            <person name="Grover C.E."/>
            <person name="Arick M.A. 2nd"/>
            <person name="Thrash A."/>
            <person name="Conover J.L."/>
            <person name="Sanders W.S."/>
            <person name="Peterson D.G."/>
            <person name="Frelichowski J.E."/>
            <person name="Scheffler J.A."/>
            <person name="Scheffler B.E."/>
            <person name="Wendel J.F."/>
        </authorList>
    </citation>
    <scope>NUCLEOTIDE SEQUENCE [LARGE SCALE GENOMIC DNA]</scope>
    <source>
        <strain evidence="1">4</strain>
        <tissue evidence="1">Leaf</tissue>
    </source>
</reference>
<comment type="caution">
    <text evidence="1">The sequence shown here is derived from an EMBL/GenBank/DDBJ whole genome shotgun (WGS) entry which is preliminary data.</text>
</comment>
<dbReference type="EMBL" id="JABEZV010000006">
    <property type="protein sequence ID" value="MBA0713523.1"/>
    <property type="molecule type" value="Genomic_DNA"/>
</dbReference>
<accession>A0A7J8ZNW6</accession>